<sequence length="268" mass="29786">MIRRELTLQTRDDLRRFFEDRDYMVIAVPREEPARLYVVRATRVVETARRIHNLSPLSTAVLGRALIGALLLTSLIKHATDQKILLKIEGGGPAGLIVAEADGRGRVRGFIENPRLQTFVREKEGRRKFDVGRAVGREGTLTVVKELRMGTPYTSVVPLVSGEIAEDIAYYLTQSEQIPSAVGIGVLVGEDGRVRQAGGFLLQTLGGTSDRVIDLLETRTLQMPPLTEMMEQGKRPEDIATDLLEDLDPQLIGLKEIEYHCPCDEEVA</sequence>
<dbReference type="GO" id="GO:0051082">
    <property type="term" value="F:unfolded protein binding"/>
    <property type="evidence" value="ECO:0007669"/>
    <property type="project" value="InterPro"/>
</dbReference>
<dbReference type="PANTHER" id="PTHR30111:SF1">
    <property type="entry name" value="33 KDA CHAPERONIN"/>
    <property type="match status" value="1"/>
</dbReference>
<name>A0A7C5QKL9_AQUAO</name>
<dbReference type="SUPFAM" id="SSF64397">
    <property type="entry name" value="Hsp33 domain"/>
    <property type="match status" value="1"/>
</dbReference>
<dbReference type="EMBL" id="DRNB01000097">
    <property type="protein sequence ID" value="HHJ63780.1"/>
    <property type="molecule type" value="Genomic_DNA"/>
</dbReference>
<protein>
    <submittedName>
        <fullName evidence="1">Hsp33 family molecular chaperone HslO</fullName>
    </submittedName>
</protein>
<comment type="caution">
    <text evidence="1">The sequence shown here is derived from an EMBL/GenBank/DDBJ whole genome shotgun (WGS) entry which is preliminary data.</text>
</comment>
<organism evidence="1">
    <name type="scientific">Aquifex aeolicus</name>
    <dbReference type="NCBI Taxonomy" id="63363"/>
    <lineage>
        <taxon>Bacteria</taxon>
        <taxon>Pseudomonadati</taxon>
        <taxon>Aquificota</taxon>
        <taxon>Aquificia</taxon>
        <taxon>Aquificales</taxon>
        <taxon>Aquificaceae</taxon>
        <taxon>Aquifex</taxon>
    </lineage>
</organism>
<dbReference type="InterPro" id="IPR000397">
    <property type="entry name" value="Heat_shock_Hsp33"/>
</dbReference>
<reference evidence="1" key="1">
    <citation type="journal article" date="2020" name="mSystems">
        <title>Genome- and Community-Level Interaction Insights into Carbon Utilization and Element Cycling Functions of Hydrothermarchaeota in Hydrothermal Sediment.</title>
        <authorList>
            <person name="Zhou Z."/>
            <person name="Liu Y."/>
            <person name="Xu W."/>
            <person name="Pan J."/>
            <person name="Luo Z.H."/>
            <person name="Li M."/>
        </authorList>
    </citation>
    <scope>NUCLEOTIDE SEQUENCE [LARGE SCALE GENOMIC DNA]</scope>
    <source>
        <strain evidence="1">HyVt-501</strain>
    </source>
</reference>
<dbReference type="Proteomes" id="UP000885792">
    <property type="component" value="Unassembled WGS sequence"/>
</dbReference>
<dbReference type="GO" id="GO:0044183">
    <property type="term" value="F:protein folding chaperone"/>
    <property type="evidence" value="ECO:0007669"/>
    <property type="project" value="TreeGrafter"/>
</dbReference>
<dbReference type="InterPro" id="IPR016153">
    <property type="entry name" value="Heat_shock_Hsp33_N"/>
</dbReference>
<dbReference type="Gene3D" id="3.55.30.10">
    <property type="entry name" value="Hsp33 domain"/>
    <property type="match status" value="1"/>
</dbReference>
<dbReference type="Pfam" id="PF01430">
    <property type="entry name" value="HSP33"/>
    <property type="match status" value="1"/>
</dbReference>
<dbReference type="PIRSF" id="PIRSF005261">
    <property type="entry name" value="Heat_shock_Hsp33"/>
    <property type="match status" value="1"/>
</dbReference>
<dbReference type="PANTHER" id="PTHR30111">
    <property type="entry name" value="33 KDA CHAPERONIN"/>
    <property type="match status" value="1"/>
</dbReference>
<proteinExistence type="predicted"/>
<dbReference type="GO" id="GO:0005737">
    <property type="term" value="C:cytoplasm"/>
    <property type="evidence" value="ECO:0007669"/>
    <property type="project" value="InterPro"/>
</dbReference>
<accession>A0A7C5QKL9</accession>
<dbReference type="CDD" id="cd00498">
    <property type="entry name" value="Hsp33"/>
    <property type="match status" value="1"/>
</dbReference>
<feature type="non-terminal residue" evidence="1">
    <location>
        <position position="268"/>
    </location>
</feature>
<dbReference type="GO" id="GO:0042026">
    <property type="term" value="P:protein refolding"/>
    <property type="evidence" value="ECO:0007669"/>
    <property type="project" value="TreeGrafter"/>
</dbReference>
<dbReference type="AlphaFoldDB" id="A0A7C5QKL9"/>
<gene>
    <name evidence="1" type="ORF">ENJ61_02630</name>
</gene>
<evidence type="ECO:0000313" key="1">
    <source>
        <dbReference type="EMBL" id="HHJ63780.1"/>
    </source>
</evidence>